<name>A0A7Z7N0X1_9BURK</name>
<evidence type="ECO:0000313" key="2">
    <source>
        <dbReference type="EMBL" id="SOE55625.1"/>
    </source>
</evidence>
<keyword evidence="3" id="KW-1185">Reference proteome</keyword>
<evidence type="ECO:0000259" key="1">
    <source>
        <dbReference type="Pfam" id="PF01965"/>
    </source>
</evidence>
<feature type="domain" description="DJ-1/PfpI" evidence="1">
    <location>
        <begin position="1"/>
        <end position="172"/>
    </location>
</feature>
<reference evidence="2 3" key="1">
    <citation type="submission" date="2017-09" db="EMBL/GenBank/DDBJ databases">
        <authorList>
            <person name="Varghese N."/>
            <person name="Submissions S."/>
        </authorList>
    </citation>
    <scope>NUCLEOTIDE SEQUENCE [LARGE SCALE GENOMIC DNA]</scope>
    <source>
        <strain evidence="2 3">OK806</strain>
    </source>
</reference>
<dbReference type="OrthoDB" id="9177852at2"/>
<dbReference type="InterPro" id="IPR002818">
    <property type="entry name" value="DJ-1/PfpI"/>
</dbReference>
<proteinExistence type="predicted"/>
<dbReference type="PANTHER" id="PTHR43130:SF3">
    <property type="entry name" value="HTH-TYPE TRANSCRIPTIONAL REGULATOR RV1931C"/>
    <property type="match status" value="1"/>
</dbReference>
<organism evidence="2 3">
    <name type="scientific">Caballeronia arationis</name>
    <dbReference type="NCBI Taxonomy" id="1777142"/>
    <lineage>
        <taxon>Bacteria</taxon>
        <taxon>Pseudomonadati</taxon>
        <taxon>Pseudomonadota</taxon>
        <taxon>Betaproteobacteria</taxon>
        <taxon>Burkholderiales</taxon>
        <taxon>Burkholderiaceae</taxon>
        <taxon>Caballeronia</taxon>
    </lineage>
</organism>
<dbReference type="Pfam" id="PF01965">
    <property type="entry name" value="DJ-1_PfpI"/>
    <property type="match status" value="1"/>
</dbReference>
<dbReference type="PANTHER" id="PTHR43130">
    <property type="entry name" value="ARAC-FAMILY TRANSCRIPTIONAL REGULATOR"/>
    <property type="match status" value="1"/>
</dbReference>
<accession>A0A7Z7N0X1</accession>
<dbReference type="InterPro" id="IPR052158">
    <property type="entry name" value="INH-QAR"/>
</dbReference>
<comment type="caution">
    <text evidence="2">The sequence shown here is derived from an EMBL/GenBank/DDBJ whole genome shotgun (WGS) entry which is preliminary data.</text>
</comment>
<sequence>MRVAMMLYAGFQLLEVSGPMDVFHQANRLWGGAFYEQHLVGPSPGPVSCSNGTEVRTTECLSDVLTPFDIVVVPGSPVVGPSLEHAALVNWLGGAGRSARKLASVSNGAFLLARAGLADRRRVTTHSRDAQRLASENPLVHVVTHKGYLKDRNLYSSSGVDAGIHLALSLVKEDLGDEIVGSIAKALLTRRLGR</sequence>
<dbReference type="Gene3D" id="3.40.50.880">
    <property type="match status" value="1"/>
</dbReference>
<dbReference type="EMBL" id="OCSU01000001">
    <property type="protein sequence ID" value="SOE55625.1"/>
    <property type="molecule type" value="Genomic_DNA"/>
</dbReference>
<dbReference type="AlphaFoldDB" id="A0A7Z7N0X1"/>
<evidence type="ECO:0000313" key="3">
    <source>
        <dbReference type="Proteomes" id="UP000219522"/>
    </source>
</evidence>
<dbReference type="SUPFAM" id="SSF52317">
    <property type="entry name" value="Class I glutamine amidotransferase-like"/>
    <property type="match status" value="1"/>
</dbReference>
<gene>
    <name evidence="2" type="ORF">SAMN05446927_1057</name>
</gene>
<dbReference type="InterPro" id="IPR029062">
    <property type="entry name" value="Class_I_gatase-like"/>
</dbReference>
<protein>
    <submittedName>
        <fullName evidence="2">DJ-1/PfpI family protein</fullName>
    </submittedName>
</protein>
<dbReference type="Proteomes" id="UP000219522">
    <property type="component" value="Unassembled WGS sequence"/>
</dbReference>
<dbReference type="RefSeq" id="WP_062640578.1">
    <property type="nucleotide sequence ID" value="NZ_FCOG02000086.1"/>
</dbReference>